<name>A0A8S5PQD4_9CAUD</name>
<proteinExistence type="predicted"/>
<reference evidence="1" key="1">
    <citation type="journal article" date="2021" name="Proc. Natl. Acad. Sci. U.S.A.">
        <title>A Catalog of Tens of Thousands of Viruses from Human Metagenomes Reveals Hidden Associations with Chronic Diseases.</title>
        <authorList>
            <person name="Tisza M.J."/>
            <person name="Buck C.B."/>
        </authorList>
    </citation>
    <scope>NUCLEOTIDE SEQUENCE</scope>
    <source>
        <strain evidence="1">CtwwN25</strain>
    </source>
</reference>
<sequence length="120" mass="13822">MNDETREYLLKTAMGAKYLVREIGHDKKYIAGTATEFNTCKDDRYLMISCLSLKSGDEKITDIETLKAKLASDEKVMTHVFATFIPCYSVDDVLDLGWKGCKDFKFDKFLKGYTFKLYDL</sequence>
<protein>
    <submittedName>
        <fullName evidence="1">Uncharacterized protein</fullName>
    </submittedName>
</protein>
<accession>A0A8S5PQD4</accession>
<organism evidence="1">
    <name type="scientific">Myoviridae sp. ctwwN25</name>
    <dbReference type="NCBI Taxonomy" id="2825209"/>
    <lineage>
        <taxon>Viruses</taxon>
        <taxon>Duplodnaviria</taxon>
        <taxon>Heunggongvirae</taxon>
        <taxon>Uroviricota</taxon>
        <taxon>Caudoviricetes</taxon>
    </lineage>
</organism>
<dbReference type="EMBL" id="BK015472">
    <property type="protein sequence ID" value="DAE08657.1"/>
    <property type="molecule type" value="Genomic_DNA"/>
</dbReference>
<evidence type="ECO:0000313" key="1">
    <source>
        <dbReference type="EMBL" id="DAE08657.1"/>
    </source>
</evidence>